<dbReference type="EC" id="2.3.2.26" evidence="3"/>
<dbReference type="GeneTree" id="ENSGT00940000165755"/>
<dbReference type="Gene3D" id="3.30.2410.10">
    <property type="entry name" value="Hect, E3 ligase catalytic domain"/>
    <property type="match status" value="1"/>
</dbReference>
<reference evidence="9" key="2">
    <citation type="submission" date="2025-09" db="UniProtKB">
        <authorList>
            <consortium name="Ensembl"/>
        </authorList>
    </citation>
    <scope>IDENTIFICATION</scope>
</reference>
<keyword evidence="6 7" id="KW-0833">Ubl conjugation pathway</keyword>
<keyword evidence="5" id="KW-0808">Transferase</keyword>
<evidence type="ECO:0000256" key="5">
    <source>
        <dbReference type="ARBA" id="ARBA00022679"/>
    </source>
</evidence>
<dbReference type="InterPro" id="IPR035983">
    <property type="entry name" value="Hect_E3_ubiquitin_ligase"/>
</dbReference>
<feature type="active site" description="Glycyl thioester intermediate" evidence="7">
    <location>
        <position position="541"/>
    </location>
</feature>
<dbReference type="Gene3D" id="3.30.2160.10">
    <property type="entry name" value="Hect, E3 ligase catalytic domain"/>
    <property type="match status" value="1"/>
</dbReference>
<dbReference type="SMART" id="SM00119">
    <property type="entry name" value="HECTc"/>
    <property type="match status" value="1"/>
</dbReference>
<accession>A0A8C5WZG9</accession>
<dbReference type="AlphaFoldDB" id="A0A8C5WZG9"/>
<dbReference type="Gene3D" id="3.90.1750.10">
    <property type="entry name" value="Hect, E3 ligase catalytic domains"/>
    <property type="match status" value="1"/>
</dbReference>
<dbReference type="PANTHER" id="PTHR45700">
    <property type="entry name" value="UBIQUITIN-PROTEIN LIGASE E3C"/>
    <property type="match status" value="1"/>
</dbReference>
<evidence type="ECO:0000256" key="7">
    <source>
        <dbReference type="PROSITE-ProRule" id="PRU00104"/>
    </source>
</evidence>
<keyword evidence="10" id="KW-1185">Reference proteome</keyword>
<dbReference type="GO" id="GO:0005737">
    <property type="term" value="C:cytoplasm"/>
    <property type="evidence" value="ECO:0007669"/>
    <property type="project" value="UniProtKB-SubCell"/>
</dbReference>
<proteinExistence type="predicted"/>
<evidence type="ECO:0000256" key="2">
    <source>
        <dbReference type="ARBA" id="ARBA00004496"/>
    </source>
</evidence>
<evidence type="ECO:0000313" key="10">
    <source>
        <dbReference type="Proteomes" id="UP000694406"/>
    </source>
</evidence>
<feature type="domain" description="HECT" evidence="8">
    <location>
        <begin position="245"/>
        <end position="573"/>
    </location>
</feature>
<protein>
    <recommendedName>
        <fullName evidence="3">HECT-type E3 ubiquitin transferase</fullName>
        <ecNumber evidence="3">2.3.2.26</ecNumber>
    </recommendedName>
</protein>
<dbReference type="FunFam" id="3.30.2160.10:FF:000004">
    <property type="entry name" value="probable E3 ubiquitin-protein ligase HERC4 isoform X1"/>
    <property type="match status" value="1"/>
</dbReference>
<organism evidence="9 10">
    <name type="scientific">Laticauda laticaudata</name>
    <name type="common">Blue-ringed sea krait</name>
    <name type="synonym">Blue-lipped sea krait</name>
    <dbReference type="NCBI Taxonomy" id="8630"/>
    <lineage>
        <taxon>Eukaryota</taxon>
        <taxon>Metazoa</taxon>
        <taxon>Chordata</taxon>
        <taxon>Craniata</taxon>
        <taxon>Vertebrata</taxon>
        <taxon>Euteleostomi</taxon>
        <taxon>Lepidosauria</taxon>
        <taxon>Squamata</taxon>
        <taxon>Bifurcata</taxon>
        <taxon>Unidentata</taxon>
        <taxon>Episquamata</taxon>
        <taxon>Toxicofera</taxon>
        <taxon>Serpentes</taxon>
        <taxon>Colubroidea</taxon>
        <taxon>Elapidae</taxon>
        <taxon>Laticaudinae</taxon>
        <taxon>Laticauda</taxon>
    </lineage>
</organism>
<evidence type="ECO:0000256" key="4">
    <source>
        <dbReference type="ARBA" id="ARBA00022490"/>
    </source>
</evidence>
<dbReference type="PROSITE" id="PS50237">
    <property type="entry name" value="HECT"/>
    <property type="match status" value="1"/>
</dbReference>
<comment type="catalytic activity">
    <reaction evidence="1">
        <text>S-ubiquitinyl-[E2 ubiquitin-conjugating enzyme]-L-cysteine + [acceptor protein]-L-lysine = [E2 ubiquitin-conjugating enzyme]-L-cysteine + N(6)-ubiquitinyl-[acceptor protein]-L-lysine.</text>
        <dbReference type="EC" id="2.3.2.26"/>
    </reaction>
</comment>
<dbReference type="Pfam" id="PF00632">
    <property type="entry name" value="HECT"/>
    <property type="match status" value="1"/>
</dbReference>
<evidence type="ECO:0000256" key="6">
    <source>
        <dbReference type="ARBA" id="ARBA00022786"/>
    </source>
</evidence>
<name>A0A8C5WZG9_LATLA</name>
<dbReference type="SUPFAM" id="SSF56204">
    <property type="entry name" value="Hect, E3 ligase catalytic domain"/>
    <property type="match status" value="1"/>
</dbReference>
<dbReference type="InterPro" id="IPR000569">
    <property type="entry name" value="HECT_dom"/>
</dbReference>
<dbReference type="GO" id="GO:0061630">
    <property type="term" value="F:ubiquitin protein ligase activity"/>
    <property type="evidence" value="ECO:0007669"/>
    <property type="project" value="UniProtKB-EC"/>
</dbReference>
<keyword evidence="4" id="KW-0963">Cytoplasm</keyword>
<evidence type="ECO:0000256" key="1">
    <source>
        <dbReference type="ARBA" id="ARBA00000885"/>
    </source>
</evidence>
<sequence length="573" mass="67762">MSAVLLFFKKIATKPKVFTKVKRALKSLLHCPLHSPTSPEALRFFLIVPILLQNQDMDLDLLLYQLAEAIWKLPQKGKQALETLWSNLEVCFFKDLVSMFQRLIGVNMFSYCREYSNWYFNKSGSTIPLKVFQMLYEVNCRSSFKIQESNFYVPEAKKIISNWDKLINDYFLSQLESTYSDIRLALSMFIQFPWILNLEDKIVVHKTKCSMLDWEYTKEYIATSTMNVRKQYLLQDTWHYLRNAKEICFQHFFKVYFQGEPVVRYGGLIQEFFTIISRQLCNLEEQVFRHFDDSDYIWFSHEVSTQEDIYFLIGNLFGIALQNQKIIALPFPLALFKKLANMEPTLEDLKEVSPTVGRNLQNILNQPYDDIFKSMELNFTITEKYKGSIIEVDLKENGVNIPVTLNNRKEYVDAYVNYMFNDSVKKQFEDFARGFQRGCPSTTWKMFLPVELRSILFGHTTYDWDQLEKIVRYDGFEKSDETIKNFWTVFHELTEENKRDFLVFLTGTVRIPGEGMDNYIITIVDPLGENLDQAFPIIYTCMKRLYLPRYTDKHILKERLLYAIENFRDNGLA</sequence>
<dbReference type="Ensembl" id="ENSLLTT00000025897.1">
    <property type="protein sequence ID" value="ENSLLTP00000024993.1"/>
    <property type="gene ID" value="ENSLLTG00000018302.1"/>
</dbReference>
<reference evidence="9" key="1">
    <citation type="submission" date="2025-08" db="UniProtKB">
        <authorList>
            <consortium name="Ensembl"/>
        </authorList>
    </citation>
    <scope>IDENTIFICATION</scope>
</reference>
<dbReference type="InterPro" id="IPR044611">
    <property type="entry name" value="E3A/B/C-like"/>
</dbReference>
<dbReference type="PANTHER" id="PTHR45700:SF8">
    <property type="entry name" value="HECT-TYPE E3 UBIQUITIN TRANSFERASE"/>
    <property type="match status" value="1"/>
</dbReference>
<evidence type="ECO:0000256" key="3">
    <source>
        <dbReference type="ARBA" id="ARBA00012485"/>
    </source>
</evidence>
<dbReference type="GO" id="GO:0000209">
    <property type="term" value="P:protein polyubiquitination"/>
    <property type="evidence" value="ECO:0007669"/>
    <property type="project" value="InterPro"/>
</dbReference>
<dbReference type="Proteomes" id="UP000694406">
    <property type="component" value="Unplaced"/>
</dbReference>
<evidence type="ECO:0000313" key="9">
    <source>
        <dbReference type="Ensembl" id="ENSLLTP00000024993.1"/>
    </source>
</evidence>
<comment type="subcellular location">
    <subcellularLocation>
        <location evidence="2">Cytoplasm</location>
    </subcellularLocation>
</comment>
<evidence type="ECO:0000259" key="8">
    <source>
        <dbReference type="PROSITE" id="PS50237"/>
    </source>
</evidence>
<dbReference type="FunFam" id="3.30.2410.10:FF:000003">
    <property type="entry name" value="probable E3 ubiquitin-protein ligase HERC4 isoform X1"/>
    <property type="match status" value="1"/>
</dbReference>